<organism evidence="4 5">
    <name type="scientific">Adhaeribacter terrigena</name>
    <dbReference type="NCBI Taxonomy" id="2793070"/>
    <lineage>
        <taxon>Bacteria</taxon>
        <taxon>Pseudomonadati</taxon>
        <taxon>Bacteroidota</taxon>
        <taxon>Cytophagia</taxon>
        <taxon>Cytophagales</taxon>
        <taxon>Hymenobacteraceae</taxon>
        <taxon>Adhaeribacter</taxon>
    </lineage>
</organism>
<dbReference type="Pfam" id="PF01522">
    <property type="entry name" value="Polysacc_deac_1"/>
    <property type="match status" value="2"/>
</dbReference>
<dbReference type="PANTHER" id="PTHR34216">
    <property type="match status" value="1"/>
</dbReference>
<evidence type="ECO:0000313" key="5">
    <source>
        <dbReference type="Proteomes" id="UP000644147"/>
    </source>
</evidence>
<keyword evidence="2" id="KW-0732">Signal</keyword>
<evidence type="ECO:0000256" key="1">
    <source>
        <dbReference type="ARBA" id="ARBA00004613"/>
    </source>
</evidence>
<sequence length="340" mass="39738">MMNFRFRHIFRSYFAPQAAVLMYHRVAEVKSDIWDITVSPENFERQLQLLQQSGRVISLTELTQNARKNRLKSGSIALTFDDGYADNFLIAKPLLEKYNLPATFFITTSNLGKKTEFWWDELESLILFSEKLPPVFSGKINGQVLNFELQQEAELRPVQRHINRNWKAGEENPPNIRCAMFLKLWQTLKPLPPKIQKQELQKIRDWAAITSAPRNGYESMSEKQLQELSRNSLFEIGAHTVSHAALAFHPPEFQEQELSENRNLLRDITNRNIELLSYPYGNYNTQTLRTANQTKFKAAFTTQDEFINNQTEQFRMGRFQVKDLPPEKFAAQYLPAQRWC</sequence>
<keyword evidence="5" id="KW-1185">Reference proteome</keyword>
<reference evidence="4 5" key="1">
    <citation type="submission" date="2020-12" db="EMBL/GenBank/DDBJ databases">
        <title>Bacterial novel species Adhaeribacter sp. BT258 isolated from soil.</title>
        <authorList>
            <person name="Jung H.-Y."/>
        </authorList>
    </citation>
    <scope>NUCLEOTIDE SEQUENCE [LARGE SCALE GENOMIC DNA]</scope>
    <source>
        <strain evidence="4 5">BT258</strain>
    </source>
</reference>
<dbReference type="CDD" id="cd10918">
    <property type="entry name" value="CE4_NodB_like_5s_6s"/>
    <property type="match status" value="1"/>
</dbReference>
<dbReference type="EMBL" id="JAEHFX010000001">
    <property type="protein sequence ID" value="MBK0401906.1"/>
    <property type="molecule type" value="Genomic_DNA"/>
</dbReference>
<evidence type="ECO:0000313" key="4">
    <source>
        <dbReference type="EMBL" id="MBK0401906.1"/>
    </source>
</evidence>
<comment type="subcellular location">
    <subcellularLocation>
        <location evidence="1">Secreted</location>
    </subcellularLocation>
</comment>
<dbReference type="InterPro" id="IPR051398">
    <property type="entry name" value="Polysacch_Deacetylase"/>
</dbReference>
<comment type="caution">
    <text evidence="4">The sequence shown here is derived from an EMBL/GenBank/DDBJ whole genome shotgun (WGS) entry which is preliminary data.</text>
</comment>
<dbReference type="SUPFAM" id="SSF88713">
    <property type="entry name" value="Glycoside hydrolase/deacetylase"/>
    <property type="match status" value="1"/>
</dbReference>
<dbReference type="Proteomes" id="UP000644147">
    <property type="component" value="Unassembled WGS sequence"/>
</dbReference>
<proteinExistence type="predicted"/>
<dbReference type="InterPro" id="IPR002509">
    <property type="entry name" value="NODB_dom"/>
</dbReference>
<accession>A0ABS1BXN3</accession>
<dbReference type="PANTHER" id="PTHR34216:SF3">
    <property type="entry name" value="POLY-BETA-1,6-N-ACETYL-D-GLUCOSAMINE N-DEACETYLASE"/>
    <property type="match status" value="1"/>
</dbReference>
<dbReference type="RefSeq" id="WP_200504507.1">
    <property type="nucleotide sequence ID" value="NZ_JAEHFX010000001.1"/>
</dbReference>
<dbReference type="InterPro" id="IPR011330">
    <property type="entry name" value="Glyco_hydro/deAcase_b/a-brl"/>
</dbReference>
<gene>
    <name evidence="4" type="ORF">I5M27_02850</name>
</gene>
<dbReference type="PROSITE" id="PS51677">
    <property type="entry name" value="NODB"/>
    <property type="match status" value="1"/>
</dbReference>
<evidence type="ECO:0000256" key="2">
    <source>
        <dbReference type="ARBA" id="ARBA00022729"/>
    </source>
</evidence>
<protein>
    <submittedName>
        <fullName evidence="4">Polysaccharide deacetylase family protein</fullName>
    </submittedName>
</protein>
<feature type="domain" description="NodB homology" evidence="3">
    <location>
        <begin position="74"/>
        <end position="340"/>
    </location>
</feature>
<dbReference type="Gene3D" id="3.20.20.370">
    <property type="entry name" value="Glycoside hydrolase/deacetylase"/>
    <property type="match status" value="1"/>
</dbReference>
<name>A0ABS1BXN3_9BACT</name>
<evidence type="ECO:0000259" key="3">
    <source>
        <dbReference type="PROSITE" id="PS51677"/>
    </source>
</evidence>